<dbReference type="EMBL" id="JACHDO010000001">
    <property type="protein sequence ID" value="MBB5494560.1"/>
    <property type="molecule type" value="Genomic_DNA"/>
</dbReference>
<dbReference type="InterPro" id="IPR036188">
    <property type="entry name" value="FAD/NAD-bd_sf"/>
</dbReference>
<dbReference type="AlphaFoldDB" id="A0A840WC00"/>
<comment type="caution">
    <text evidence="1">The sequence shown here is derived from an EMBL/GenBank/DDBJ whole genome shotgun (WGS) entry which is preliminary data.</text>
</comment>
<evidence type="ECO:0000313" key="2">
    <source>
        <dbReference type="Proteomes" id="UP000579647"/>
    </source>
</evidence>
<name>A0A840WC00_9ACTN</name>
<dbReference type="Gene3D" id="3.50.50.60">
    <property type="entry name" value="FAD/NAD(P)-binding domain"/>
    <property type="match status" value="2"/>
</dbReference>
<protein>
    <submittedName>
        <fullName evidence="1">NADH dehydrogenase FAD-containing subunit</fullName>
    </submittedName>
</protein>
<organism evidence="1 2">
    <name type="scientific">Nocardiopsis metallicus</name>
    <dbReference type="NCBI Taxonomy" id="179819"/>
    <lineage>
        <taxon>Bacteria</taxon>
        <taxon>Bacillati</taxon>
        <taxon>Actinomycetota</taxon>
        <taxon>Actinomycetes</taxon>
        <taxon>Streptosporangiales</taxon>
        <taxon>Nocardiopsidaceae</taxon>
        <taxon>Nocardiopsis</taxon>
    </lineage>
</organism>
<dbReference type="SUPFAM" id="SSF51905">
    <property type="entry name" value="FAD/NAD(P)-binding domain"/>
    <property type="match status" value="1"/>
</dbReference>
<gene>
    <name evidence="1" type="ORF">HNR07_005697</name>
</gene>
<keyword evidence="2" id="KW-1185">Reference proteome</keyword>
<evidence type="ECO:0000313" key="1">
    <source>
        <dbReference type="EMBL" id="MBB5494560.1"/>
    </source>
</evidence>
<sequence length="79" mass="8498">MVGTARRVDVAAREVHLDSGATLGFDALIVATGSTPRHLNVDPRGVHAAARAGRLTTLHSMHDALRVRDRLARTPTRHA</sequence>
<reference evidence="1 2" key="1">
    <citation type="submission" date="2020-08" db="EMBL/GenBank/DDBJ databases">
        <title>Sequencing the genomes of 1000 actinobacteria strains.</title>
        <authorList>
            <person name="Klenk H.-P."/>
        </authorList>
    </citation>
    <scope>NUCLEOTIDE SEQUENCE [LARGE SCALE GENOMIC DNA]</scope>
    <source>
        <strain evidence="1 2">DSM 44598</strain>
    </source>
</reference>
<dbReference type="Proteomes" id="UP000579647">
    <property type="component" value="Unassembled WGS sequence"/>
</dbReference>
<proteinExistence type="predicted"/>
<accession>A0A840WC00</accession>